<name>A0ABR4NV40_9SACH</name>
<comment type="caution">
    <text evidence="1">The sequence shown here is derived from an EMBL/GenBank/DDBJ whole genome shotgun (WGS) entry which is preliminary data.</text>
</comment>
<dbReference type="Proteomes" id="UP001623330">
    <property type="component" value="Unassembled WGS sequence"/>
</dbReference>
<keyword evidence="2" id="KW-1185">Reference proteome</keyword>
<organism evidence="1 2">
    <name type="scientific">Nakaseomyces bracarensis</name>
    <dbReference type="NCBI Taxonomy" id="273131"/>
    <lineage>
        <taxon>Eukaryota</taxon>
        <taxon>Fungi</taxon>
        <taxon>Dikarya</taxon>
        <taxon>Ascomycota</taxon>
        <taxon>Saccharomycotina</taxon>
        <taxon>Saccharomycetes</taxon>
        <taxon>Saccharomycetales</taxon>
        <taxon>Saccharomycetaceae</taxon>
        <taxon>Nakaseomyces</taxon>
    </lineage>
</organism>
<evidence type="ECO:0000313" key="2">
    <source>
        <dbReference type="Proteomes" id="UP001623330"/>
    </source>
</evidence>
<proteinExistence type="predicted"/>
<dbReference type="EMBL" id="JBEVYD010000005">
    <property type="protein sequence ID" value="KAL3232597.1"/>
    <property type="molecule type" value="Genomic_DNA"/>
</dbReference>
<reference evidence="1 2" key="1">
    <citation type="submission" date="2024-05" db="EMBL/GenBank/DDBJ databases">
        <title>Long read based assembly of the Candida bracarensis genome reveals expanded adhesin content.</title>
        <authorList>
            <person name="Marcet-Houben M."/>
            <person name="Ksiezopolska E."/>
            <person name="Gabaldon T."/>
        </authorList>
    </citation>
    <scope>NUCLEOTIDE SEQUENCE [LARGE SCALE GENOMIC DNA]</scope>
    <source>
        <strain evidence="1 2">CBM6</strain>
    </source>
</reference>
<gene>
    <name evidence="1" type="ORF">RNJ44_04513</name>
</gene>
<accession>A0ABR4NV40</accession>
<sequence length="243" mass="27800">MSQYNFILDASAFEKGLGNVKRWCQVPKQGSKDSVHLRFYVPTFTLQELNFLQGRHKSFPAKEALKFIDKLETLTSDNQSNHTVIGRKVDDDIRTDLELFIEFPDILDAVSWSTVLDQVTEGPSVVDSLNKLPKRFKLLLKSCVFKCHLENDDGLRWILLTEDPQVRKIATQCHIPWVSIVDADSVISRDMNDRSFRNSEKFNNTMLKRGVTKGEDLNGREVVKTSFDQTVYASRGSGKLWTP</sequence>
<dbReference type="CDD" id="cd18717">
    <property type="entry name" value="PIN_ScNmd4p-like"/>
    <property type="match status" value="1"/>
</dbReference>
<protein>
    <submittedName>
        <fullName evidence="1">Nonsense-mediated decay protein 4</fullName>
    </submittedName>
</protein>
<evidence type="ECO:0000313" key="1">
    <source>
        <dbReference type="EMBL" id="KAL3232597.1"/>
    </source>
</evidence>